<dbReference type="PANTHER" id="PTHR30448:SF0">
    <property type="entry name" value="RNASE ADAPTER PROTEIN RAPZ"/>
    <property type="match status" value="1"/>
</dbReference>
<dbReference type="SUPFAM" id="SSF52540">
    <property type="entry name" value="P-loop containing nucleoside triphosphate hydrolases"/>
    <property type="match status" value="1"/>
</dbReference>
<evidence type="ECO:0000256" key="1">
    <source>
        <dbReference type="ARBA" id="ARBA00022741"/>
    </source>
</evidence>
<evidence type="ECO:0000256" key="2">
    <source>
        <dbReference type="ARBA" id="ARBA00022840"/>
    </source>
</evidence>
<dbReference type="InterPro" id="IPR053930">
    <property type="entry name" value="RapZ-like_N"/>
</dbReference>
<reference evidence="7 8" key="1">
    <citation type="submission" date="2024-04" db="EMBL/GenBank/DDBJ databases">
        <title>Genome sequencing and metabolic network reconstruction of aminoacids and betaine degradation by Anoxynatronum sibiricum.</title>
        <authorList>
            <person name="Detkova E.N."/>
            <person name="Boltjanskaja Y.V."/>
            <person name="Mardanov A.V."/>
            <person name="Kevbrin V."/>
        </authorList>
    </citation>
    <scope>NUCLEOTIDE SEQUENCE [LARGE SCALE GENOMIC DNA]</scope>
    <source>
        <strain evidence="7 8">Z-7981</strain>
    </source>
</reference>
<evidence type="ECO:0000313" key="7">
    <source>
        <dbReference type="EMBL" id="MEN1759166.1"/>
    </source>
</evidence>
<evidence type="ECO:0000259" key="6">
    <source>
        <dbReference type="Pfam" id="PF22740"/>
    </source>
</evidence>
<dbReference type="InterPro" id="IPR005337">
    <property type="entry name" value="RapZ-like"/>
</dbReference>
<dbReference type="Proteomes" id="UP001407405">
    <property type="component" value="Unassembled WGS sequence"/>
</dbReference>
<dbReference type="InterPro" id="IPR027417">
    <property type="entry name" value="P-loop_NTPase"/>
</dbReference>
<feature type="binding site" evidence="4">
    <location>
        <begin position="8"/>
        <end position="15"/>
    </location>
    <ligand>
        <name>ATP</name>
        <dbReference type="ChEBI" id="CHEBI:30616"/>
    </ligand>
</feature>
<name>A0ABU9VPQ5_9CLOT</name>
<dbReference type="NCBIfam" id="NF003828">
    <property type="entry name" value="PRK05416.1"/>
    <property type="match status" value="1"/>
</dbReference>
<protein>
    <submittedName>
        <fullName evidence="7">RNase adapter RapZ</fullName>
    </submittedName>
</protein>
<feature type="domain" description="RapZ C-terminal" evidence="6">
    <location>
        <begin position="164"/>
        <end position="283"/>
    </location>
</feature>
<dbReference type="Pfam" id="PF22740">
    <property type="entry name" value="PapZ_C"/>
    <property type="match status" value="1"/>
</dbReference>
<dbReference type="PANTHER" id="PTHR30448">
    <property type="entry name" value="RNASE ADAPTER PROTEIN RAPZ"/>
    <property type="match status" value="1"/>
</dbReference>
<keyword evidence="8" id="KW-1185">Reference proteome</keyword>
<comment type="caution">
    <text evidence="7">The sequence shown here is derived from an EMBL/GenBank/DDBJ whole genome shotgun (WGS) entry which is preliminary data.</text>
</comment>
<evidence type="ECO:0000313" key="8">
    <source>
        <dbReference type="Proteomes" id="UP001407405"/>
    </source>
</evidence>
<accession>A0ABU9VPQ5</accession>
<feature type="domain" description="RapZ-like N-terminal" evidence="5">
    <location>
        <begin position="1"/>
        <end position="154"/>
    </location>
</feature>
<dbReference type="Gene3D" id="3.40.50.300">
    <property type="entry name" value="P-loop containing nucleotide triphosphate hydrolases"/>
    <property type="match status" value="1"/>
</dbReference>
<evidence type="ECO:0000256" key="3">
    <source>
        <dbReference type="ARBA" id="ARBA00023134"/>
    </source>
</evidence>
<keyword evidence="2 4" id="KW-0067">ATP-binding</keyword>
<evidence type="ECO:0000256" key="4">
    <source>
        <dbReference type="HAMAP-Rule" id="MF_00636"/>
    </source>
</evidence>
<keyword evidence="1 4" id="KW-0547">Nucleotide-binding</keyword>
<feature type="binding site" evidence="4">
    <location>
        <begin position="59"/>
        <end position="62"/>
    </location>
    <ligand>
        <name>GTP</name>
        <dbReference type="ChEBI" id="CHEBI:37565"/>
    </ligand>
</feature>
<sequence>MKFVIITGLSGAGKSLTVKCMEDLGFYCVDNLPPVLIPRFAELCEKTRGSIDKIALVMDIRGGLFFDDLFISLDAFRDQGHDYEILFLDASDETLIKRYKETRRSHPLSRDGAIGAGIRLERQKLQQLKEMAVTILDTSRLNPTQLKEELRHLYLEGGERNHFMISLITFGFKHGIPLDSDLIFDVRFLPNPFYEEELKSLTGLDQRVRSYVLDNETAVDFLEHLENMMLFLIPNYIREGKHQLVVGVGCTGGRHRSVSIALALANYLQQHGYRVILEHRDIE</sequence>
<dbReference type="RefSeq" id="WP_343184541.1">
    <property type="nucleotide sequence ID" value="NZ_JBCITM010000001.1"/>
</dbReference>
<organism evidence="7 8">
    <name type="scientific">Anoxynatronum sibiricum</name>
    <dbReference type="NCBI Taxonomy" id="210623"/>
    <lineage>
        <taxon>Bacteria</taxon>
        <taxon>Bacillati</taxon>
        <taxon>Bacillota</taxon>
        <taxon>Clostridia</taxon>
        <taxon>Eubacteriales</taxon>
        <taxon>Clostridiaceae</taxon>
        <taxon>Anoxynatronum</taxon>
    </lineage>
</organism>
<dbReference type="EMBL" id="JBCITM010000001">
    <property type="protein sequence ID" value="MEN1759166.1"/>
    <property type="molecule type" value="Genomic_DNA"/>
</dbReference>
<proteinExistence type="inferred from homology"/>
<dbReference type="InterPro" id="IPR053931">
    <property type="entry name" value="RapZ_C"/>
</dbReference>
<evidence type="ECO:0000259" key="5">
    <source>
        <dbReference type="Pfam" id="PF03668"/>
    </source>
</evidence>
<dbReference type="PIRSF" id="PIRSF005052">
    <property type="entry name" value="P-loopkin"/>
    <property type="match status" value="1"/>
</dbReference>
<dbReference type="Pfam" id="PF03668">
    <property type="entry name" value="RapZ-like_N"/>
    <property type="match status" value="1"/>
</dbReference>
<dbReference type="HAMAP" id="MF_00636">
    <property type="entry name" value="RapZ_like"/>
    <property type="match status" value="1"/>
</dbReference>
<keyword evidence="3 4" id="KW-0342">GTP-binding</keyword>
<gene>
    <name evidence="7" type="primary">rapZ</name>
    <name evidence="7" type="ORF">AAIG11_01650</name>
</gene>